<dbReference type="InterPro" id="IPR007791">
    <property type="entry name" value="DjlA_N"/>
</dbReference>
<keyword evidence="3" id="KW-1185">Reference proteome</keyword>
<dbReference type="InterPro" id="IPR001623">
    <property type="entry name" value="DnaJ_domain"/>
</dbReference>
<dbReference type="SUPFAM" id="SSF46565">
    <property type="entry name" value="Chaperone J-domain"/>
    <property type="match status" value="1"/>
</dbReference>
<dbReference type="STRING" id="1660064.CIGN_0491"/>
<dbReference type="Gene3D" id="1.10.287.110">
    <property type="entry name" value="DnaJ domain"/>
    <property type="match status" value="1"/>
</dbReference>
<accession>A0A1X9SRF8</accession>
<dbReference type="InterPro" id="IPR029024">
    <property type="entry name" value="TerB-like"/>
</dbReference>
<name>A0A1X9SRF8_9BACT</name>
<proteinExistence type="predicted"/>
<evidence type="ECO:0000313" key="3">
    <source>
        <dbReference type="Proteomes" id="UP000194309"/>
    </source>
</evidence>
<dbReference type="KEGG" id="cdev:CIGN_0491"/>
<dbReference type="InterPro" id="IPR050817">
    <property type="entry name" value="DjlA_DnaK_co-chaperone"/>
</dbReference>
<dbReference type="Gene3D" id="1.10.3680.10">
    <property type="entry name" value="TerB-like"/>
    <property type="match status" value="1"/>
</dbReference>
<sequence>MNIFLILIGLVVAFWLLSRGFANSNYKKQSLQELQYDDAKYLIMLTAKVAKSDGVVSKDEANYISLLLDDICLKLGDVNVRNDLKELYTWHKDSHSSAYAIAKEYKQKMRFSQKIWINRIVFFMNLAYIDGEFNGNEKAILQEICDGFGLHKSIVEDLFAHFEAEFKNLSKENTNIDPYEVLGLSKDASFEEIKASYRRLSREYHPDFTMDKSDEIITQATKKMQQINEAYDMLKAKFK</sequence>
<organism evidence="2 3">
    <name type="scientific">Campylobacter devanensis</name>
    <dbReference type="NCBI Taxonomy" id="3161138"/>
    <lineage>
        <taxon>Bacteria</taxon>
        <taxon>Pseudomonadati</taxon>
        <taxon>Campylobacterota</taxon>
        <taxon>Epsilonproteobacteria</taxon>
        <taxon>Campylobacterales</taxon>
        <taxon>Campylobacteraceae</taxon>
        <taxon>Campylobacter</taxon>
    </lineage>
</organism>
<dbReference type="OrthoDB" id="9779889at2"/>
<dbReference type="EMBL" id="CP018788">
    <property type="protein sequence ID" value="ARQ98790.1"/>
    <property type="molecule type" value="Genomic_DNA"/>
</dbReference>
<dbReference type="Pfam" id="PF00226">
    <property type="entry name" value="DnaJ"/>
    <property type="match status" value="1"/>
</dbReference>
<dbReference type="SMART" id="SM00271">
    <property type="entry name" value="DnaJ"/>
    <property type="match status" value="1"/>
</dbReference>
<protein>
    <submittedName>
        <fullName evidence="2">DnaJ-like membrane chaperone protein (N-terminal terB-like domain)</fullName>
    </submittedName>
</protein>
<evidence type="ECO:0000313" key="2">
    <source>
        <dbReference type="EMBL" id="ARQ98790.1"/>
    </source>
</evidence>
<feature type="domain" description="J" evidence="1">
    <location>
        <begin position="177"/>
        <end position="239"/>
    </location>
</feature>
<dbReference type="PANTHER" id="PTHR24074">
    <property type="entry name" value="CO-CHAPERONE PROTEIN DJLA"/>
    <property type="match status" value="1"/>
</dbReference>
<evidence type="ECO:0000259" key="1">
    <source>
        <dbReference type="PROSITE" id="PS50076"/>
    </source>
</evidence>
<gene>
    <name evidence="2" type="ORF">CIGN_0491</name>
</gene>
<dbReference type="SUPFAM" id="SSF158682">
    <property type="entry name" value="TerB-like"/>
    <property type="match status" value="1"/>
</dbReference>
<reference evidence="2 3" key="1">
    <citation type="journal article" date="2017" name="Genome Biol. Evol.">
        <title>Comparative Genomic Analysis Identifies a Campylobacter Clade Deficient in Selenium Metabolism.</title>
        <authorList>
            <person name="Miller W.G."/>
            <person name="Yee E."/>
            <person name="Lopes B.S."/>
            <person name="Chapman M.H."/>
            <person name="Huynh S."/>
            <person name="Bono J.L."/>
            <person name="Parker C.T."/>
            <person name="Strachan N.J.C."/>
            <person name="Forbes K.J."/>
        </authorList>
    </citation>
    <scope>NUCLEOTIDE SEQUENCE [LARGE SCALE GENOMIC DNA]</scope>
    <source>
        <strain evidence="2 3">NCTC 13003</strain>
    </source>
</reference>
<dbReference type="PRINTS" id="PR00625">
    <property type="entry name" value="JDOMAIN"/>
</dbReference>
<dbReference type="InterPro" id="IPR036869">
    <property type="entry name" value="J_dom_sf"/>
</dbReference>
<dbReference type="Proteomes" id="UP000194309">
    <property type="component" value="Chromosome"/>
</dbReference>
<dbReference type="AlphaFoldDB" id="A0A1X9SRF8"/>
<dbReference type="CDD" id="cd06257">
    <property type="entry name" value="DnaJ"/>
    <property type="match status" value="1"/>
</dbReference>
<dbReference type="Pfam" id="PF05099">
    <property type="entry name" value="TerB"/>
    <property type="match status" value="1"/>
</dbReference>
<dbReference type="PROSITE" id="PS50076">
    <property type="entry name" value="DNAJ_2"/>
    <property type="match status" value="1"/>
</dbReference>